<evidence type="ECO:0000256" key="1">
    <source>
        <dbReference type="ARBA" id="ARBA00004613"/>
    </source>
</evidence>
<dbReference type="Proteomes" id="UP000265566">
    <property type="component" value="Chromosome 2"/>
</dbReference>
<dbReference type="PANTHER" id="PTHR11802:SF350">
    <property type="entry name" value="CARBOXYPEPTIDASE"/>
    <property type="match status" value="1"/>
</dbReference>
<name>A0A396JCK8_MEDTR</name>
<evidence type="ECO:0000256" key="4">
    <source>
        <dbReference type="RuleBase" id="RU361156"/>
    </source>
</evidence>
<dbReference type="GO" id="GO:0005576">
    <property type="term" value="C:extracellular region"/>
    <property type="evidence" value="ECO:0007669"/>
    <property type="project" value="UniProtKB-SubCell"/>
</dbReference>
<comment type="caution">
    <text evidence="5">The sequence shown here is derived from an EMBL/GenBank/DDBJ whole genome shotgun (WGS) entry which is preliminary data.</text>
</comment>
<dbReference type="AlphaFoldDB" id="A0A396JCK8"/>
<dbReference type="PANTHER" id="PTHR11802">
    <property type="entry name" value="SERINE PROTEASE FAMILY S10 SERINE CARBOXYPEPTIDASE"/>
    <property type="match status" value="1"/>
</dbReference>
<evidence type="ECO:0000256" key="2">
    <source>
        <dbReference type="ARBA" id="ARBA00009431"/>
    </source>
</evidence>
<dbReference type="EC" id="3.4.16.-" evidence="4"/>
<comment type="similarity">
    <text evidence="2 4">Belongs to the peptidase S10 family.</text>
</comment>
<keyword evidence="3" id="KW-0964">Secreted</keyword>
<reference evidence="5" key="1">
    <citation type="journal article" date="2018" name="Nat. Plants">
        <title>Whole-genome landscape of Medicago truncatula symbiotic genes.</title>
        <authorList>
            <person name="Pecrix Y."/>
            <person name="Gamas P."/>
            <person name="Carrere S."/>
        </authorList>
    </citation>
    <scope>NUCLEOTIDE SEQUENCE</scope>
    <source>
        <tissue evidence="5">Leaves</tissue>
    </source>
</reference>
<dbReference type="GO" id="GO:0004185">
    <property type="term" value="F:serine-type carboxypeptidase activity"/>
    <property type="evidence" value="ECO:0007669"/>
    <property type="project" value="UniProtKB-UniRule"/>
</dbReference>
<dbReference type="InterPro" id="IPR029058">
    <property type="entry name" value="AB_hydrolase_fold"/>
</dbReference>
<dbReference type="InterPro" id="IPR018202">
    <property type="entry name" value="Ser_caboxypep_ser_AS"/>
</dbReference>
<accession>A0A396JCK8</accession>
<dbReference type="Gramene" id="rna12276">
    <property type="protein sequence ID" value="RHN76006.1"/>
    <property type="gene ID" value="gene12276"/>
</dbReference>
<protein>
    <recommendedName>
        <fullName evidence="4">Carboxypeptidase</fullName>
        <ecNumber evidence="4">3.4.16.-</ecNumber>
    </recommendedName>
</protein>
<keyword evidence="4 5" id="KW-0121">Carboxypeptidase</keyword>
<evidence type="ECO:0000313" key="5">
    <source>
        <dbReference type="EMBL" id="RHN76006.1"/>
    </source>
</evidence>
<dbReference type="InterPro" id="IPR001563">
    <property type="entry name" value="Peptidase_S10"/>
</dbReference>
<dbReference type="PROSITE" id="PS00131">
    <property type="entry name" value="CARBOXYPEPT_SER_SER"/>
    <property type="match status" value="1"/>
</dbReference>
<dbReference type="SUPFAM" id="SSF53474">
    <property type="entry name" value="alpha/beta-Hydrolases"/>
    <property type="match status" value="1"/>
</dbReference>
<dbReference type="Gene3D" id="3.40.50.1820">
    <property type="entry name" value="alpha/beta hydrolase"/>
    <property type="match status" value="1"/>
</dbReference>
<keyword evidence="4" id="KW-0645">Protease</keyword>
<keyword evidence="4 5" id="KW-0378">Hydrolase</keyword>
<dbReference type="GO" id="GO:0006508">
    <property type="term" value="P:proteolysis"/>
    <property type="evidence" value="ECO:0007669"/>
    <property type="project" value="UniProtKB-KW"/>
</dbReference>
<dbReference type="EMBL" id="PSQE01000002">
    <property type="protein sequence ID" value="RHN76006.1"/>
    <property type="molecule type" value="Genomic_DNA"/>
</dbReference>
<dbReference type="Pfam" id="PF00450">
    <property type="entry name" value="Peptidase_S10"/>
    <property type="match status" value="1"/>
</dbReference>
<dbReference type="PRINTS" id="PR00724">
    <property type="entry name" value="CRBOXYPTASEC"/>
</dbReference>
<gene>
    <name evidence="5" type="ORF">MtrunA17_Chr2g0327371</name>
</gene>
<sequence>MASSLRFLKMCLSFTMFLHFLFFISPSFSFLQLHPKNNDILLSSTLIRGLNLFPKSSINIPENDPLVLYRNIVEKKFTFPGFDDPGYSVEELGHHAGMFYFFFESRNSKDDPVVIWLTGGPGCGSEIALFYENGPFQFSKDKNLSLVWNEYGWDKASNIIFVDQPIGSGFSYTTDDSDYRHDEDGTFFKEHPQFAENDFYITGESYAGHYVPAFASRVHQGNKAKEGIHINLKGFAIGNGLTNPEIQYMSYTDYALDNGLINKDEYERINKLIPPCQEATETCGRTLISLPFLGQNSLSTKREFYQLIVQVACYFFSSTLLIYLSGTEGGDACVTSLSICMNIFIQIINNTDNVNCYDIRKKCEGDHCFYFSGIETFLNMKIVKEALGVGDLEFVSCSSTVYNTMLQDWMKNLEVGIPALLEDGIKLLVYAGEKDLICNWLGNSRWIDAMKWSGQTAYKESPTTPFLVDSEEAGILKSHGPLAFRKLKEAGHMVPMDQPKVALQMLQEWMQGKLI</sequence>
<evidence type="ECO:0000256" key="3">
    <source>
        <dbReference type="ARBA" id="ARBA00022525"/>
    </source>
</evidence>
<comment type="subcellular location">
    <subcellularLocation>
        <location evidence="1">Secreted</location>
    </subcellularLocation>
</comment>
<proteinExistence type="inferred from homology"/>
<organism evidence="5">
    <name type="scientific">Medicago truncatula</name>
    <name type="common">Barrel medic</name>
    <name type="synonym">Medicago tribuloides</name>
    <dbReference type="NCBI Taxonomy" id="3880"/>
    <lineage>
        <taxon>Eukaryota</taxon>
        <taxon>Viridiplantae</taxon>
        <taxon>Streptophyta</taxon>
        <taxon>Embryophyta</taxon>
        <taxon>Tracheophyta</taxon>
        <taxon>Spermatophyta</taxon>
        <taxon>Magnoliopsida</taxon>
        <taxon>eudicotyledons</taxon>
        <taxon>Gunneridae</taxon>
        <taxon>Pentapetalae</taxon>
        <taxon>rosids</taxon>
        <taxon>fabids</taxon>
        <taxon>Fabales</taxon>
        <taxon>Fabaceae</taxon>
        <taxon>Papilionoideae</taxon>
        <taxon>50 kb inversion clade</taxon>
        <taxon>NPAAA clade</taxon>
        <taxon>Hologalegina</taxon>
        <taxon>IRL clade</taxon>
        <taxon>Trifolieae</taxon>
        <taxon>Medicago</taxon>
    </lineage>
</organism>